<dbReference type="Pfam" id="PF00534">
    <property type="entry name" value="Glycos_transf_1"/>
    <property type="match status" value="1"/>
</dbReference>
<feature type="domain" description="Glycosyl transferase family 1" evidence="1">
    <location>
        <begin position="190"/>
        <end position="311"/>
    </location>
</feature>
<feature type="domain" description="Glycosyltransferase subfamily 4-like N-terminal" evidence="2">
    <location>
        <begin position="13"/>
        <end position="164"/>
    </location>
</feature>
<dbReference type="RefSeq" id="WP_200279003.1">
    <property type="nucleotide sequence ID" value="NZ_JAENII010000007.1"/>
</dbReference>
<protein>
    <submittedName>
        <fullName evidence="3">Glycosyltransferase family 4 protein</fullName>
    </submittedName>
</protein>
<evidence type="ECO:0000259" key="2">
    <source>
        <dbReference type="Pfam" id="PF13439"/>
    </source>
</evidence>
<evidence type="ECO:0000313" key="3">
    <source>
        <dbReference type="EMBL" id="MBK1827496.1"/>
    </source>
</evidence>
<dbReference type="SUPFAM" id="SSF53756">
    <property type="entry name" value="UDP-Glycosyltransferase/glycogen phosphorylase"/>
    <property type="match status" value="1"/>
</dbReference>
<keyword evidence="4" id="KW-1185">Reference proteome</keyword>
<dbReference type="InterPro" id="IPR028098">
    <property type="entry name" value="Glyco_trans_4-like_N"/>
</dbReference>
<dbReference type="EMBL" id="JAENII010000007">
    <property type="protein sequence ID" value="MBK1827496.1"/>
    <property type="molecule type" value="Genomic_DNA"/>
</dbReference>
<reference evidence="3" key="1">
    <citation type="submission" date="2021-01" db="EMBL/GenBank/DDBJ databases">
        <title>Modified the classification status of verrucomicrobia.</title>
        <authorList>
            <person name="Feng X."/>
        </authorList>
    </citation>
    <scope>NUCLEOTIDE SEQUENCE</scope>
    <source>
        <strain evidence="3">KCTC 22201</strain>
    </source>
</reference>
<accession>A0A934RFB2</accession>
<dbReference type="Pfam" id="PF13439">
    <property type="entry name" value="Glyco_transf_4"/>
    <property type="match status" value="1"/>
</dbReference>
<organism evidence="3 4">
    <name type="scientific">Haloferula rosea</name>
    <dbReference type="NCBI Taxonomy" id="490093"/>
    <lineage>
        <taxon>Bacteria</taxon>
        <taxon>Pseudomonadati</taxon>
        <taxon>Verrucomicrobiota</taxon>
        <taxon>Verrucomicrobiia</taxon>
        <taxon>Verrucomicrobiales</taxon>
        <taxon>Verrucomicrobiaceae</taxon>
        <taxon>Haloferula</taxon>
    </lineage>
</organism>
<dbReference type="Gene3D" id="3.40.50.2000">
    <property type="entry name" value="Glycogen Phosphorylase B"/>
    <property type="match status" value="2"/>
</dbReference>
<sequence length="368" mass="41052">MKVLQVLPELNSGGVERGTLELAQHLVEQGHESLVISGGGRLVTQLEQNGSRHITLPVGKKSLRTLKLIRPIRRLLEELQPDILHLRSRVPAWVCWLAWRKLPETQRPRLVTTVHGFYSVSRWSQVMCRGERVICVSDSIRDYVQTNYPSTNGGLLRVIPRGVAPTTYPYGFEASEEWTRQFHGEFPETRGKSLLTLPGRITRLKGHEDLIHIMSALCKNPRIHGLVVGGAHPKKAAYLDELHQKVAEAGLSDRITFTGNRDDLREILSITHLVLSLTRQPESFGRTTLEALAMGIPVAGYAHGGVAEQLDALFPEGRLPALDPVAATPIIKRLMEHTPAVRKPNPFTLDKMLEDTVAVYRELLSDSA</sequence>
<gene>
    <name evidence="3" type="ORF">JIN81_10725</name>
</gene>
<dbReference type="InterPro" id="IPR001296">
    <property type="entry name" value="Glyco_trans_1"/>
</dbReference>
<comment type="caution">
    <text evidence="3">The sequence shown here is derived from an EMBL/GenBank/DDBJ whole genome shotgun (WGS) entry which is preliminary data.</text>
</comment>
<dbReference type="CDD" id="cd03819">
    <property type="entry name" value="GT4_WavL-like"/>
    <property type="match status" value="1"/>
</dbReference>
<proteinExistence type="predicted"/>
<dbReference type="GO" id="GO:0016757">
    <property type="term" value="F:glycosyltransferase activity"/>
    <property type="evidence" value="ECO:0007669"/>
    <property type="project" value="InterPro"/>
</dbReference>
<dbReference type="Proteomes" id="UP000658278">
    <property type="component" value="Unassembled WGS sequence"/>
</dbReference>
<evidence type="ECO:0000313" key="4">
    <source>
        <dbReference type="Proteomes" id="UP000658278"/>
    </source>
</evidence>
<dbReference type="PANTHER" id="PTHR12526">
    <property type="entry name" value="GLYCOSYLTRANSFERASE"/>
    <property type="match status" value="1"/>
</dbReference>
<dbReference type="PANTHER" id="PTHR12526:SF638">
    <property type="entry name" value="SPORE COAT PROTEIN SA"/>
    <property type="match status" value="1"/>
</dbReference>
<dbReference type="AlphaFoldDB" id="A0A934RFB2"/>
<evidence type="ECO:0000259" key="1">
    <source>
        <dbReference type="Pfam" id="PF00534"/>
    </source>
</evidence>
<name>A0A934RFB2_9BACT</name>